<dbReference type="EMBL" id="MF042360">
    <property type="protein sequence ID" value="ARV76960.1"/>
    <property type="molecule type" value="Genomic_DNA"/>
</dbReference>
<gene>
    <name evidence="3" type="ORF">PHABIO_329</name>
</gene>
<dbReference type="PANTHER" id="PTHR42680:SF3">
    <property type="entry name" value="DCTP DEAMINASE"/>
    <property type="match status" value="1"/>
</dbReference>
<name>A0A1Y0SUD9_9CAUD</name>
<keyword evidence="1" id="KW-0378">Hydrolase</keyword>
<protein>
    <submittedName>
        <fullName evidence="3">Deoxycytidine triphosphate deaminase</fullName>
    </submittedName>
</protein>
<dbReference type="Gene3D" id="2.70.40.10">
    <property type="match status" value="1"/>
</dbReference>
<dbReference type="Proteomes" id="UP000225448">
    <property type="component" value="Segment"/>
</dbReference>
<proteinExistence type="predicted"/>
<keyword evidence="2" id="KW-0546">Nucleotide metabolism</keyword>
<evidence type="ECO:0000313" key="3">
    <source>
        <dbReference type="EMBL" id="ARV76960.1"/>
    </source>
</evidence>
<dbReference type="InterPro" id="IPR036157">
    <property type="entry name" value="dUTPase-like_sf"/>
</dbReference>
<evidence type="ECO:0000256" key="2">
    <source>
        <dbReference type="ARBA" id="ARBA00023080"/>
    </source>
</evidence>
<dbReference type="GO" id="GO:0008829">
    <property type="term" value="F:dCTP deaminase activity"/>
    <property type="evidence" value="ECO:0007669"/>
    <property type="project" value="InterPro"/>
</dbReference>
<evidence type="ECO:0000313" key="4">
    <source>
        <dbReference type="Proteomes" id="UP000225448"/>
    </source>
</evidence>
<reference evidence="3 4" key="1">
    <citation type="submission" date="2017-05" db="EMBL/GenBank/DDBJ databases">
        <authorList>
            <person name="Song R."/>
            <person name="Chenine A.L."/>
            <person name="Ruprecht R.M."/>
        </authorList>
    </citation>
    <scope>NUCLEOTIDE SEQUENCE [LARGE SCALE GENOMIC DNA]</scope>
</reference>
<evidence type="ECO:0000256" key="1">
    <source>
        <dbReference type="ARBA" id="ARBA00022801"/>
    </source>
</evidence>
<dbReference type="InterPro" id="IPR033704">
    <property type="entry name" value="dUTPase_trimeric"/>
</dbReference>
<sequence>MSVMSDRTLREFHCGDDPIFVPYVENSIKYNEEGRRITSYGTSSYGYDLRAAGEFKLFCPPKPRKWYQRIIDRISGRACDQTIDWHDITEDMFESYVGDSIVVPPGGFLLARSLERVKIPRGWLALCIGKSTVARAGWQCLCTPIEPEWEGYITYEFQNTTNRPNKFFANEGVLQLVLFKGDQECEVSYGDRDGKYNNQPPQIVLPRV</sequence>
<keyword evidence="4" id="KW-1185">Reference proteome</keyword>
<dbReference type="Pfam" id="PF22769">
    <property type="entry name" value="DCD"/>
    <property type="match status" value="1"/>
</dbReference>
<organism evidence="3 4">
    <name type="scientific">Pseudomonas phage Phabio</name>
    <dbReference type="NCBI Taxonomy" id="2006668"/>
    <lineage>
        <taxon>Viruses</taxon>
        <taxon>Duplodnaviria</taxon>
        <taxon>Heunggongvirae</taxon>
        <taxon>Uroviricota</taxon>
        <taxon>Caudoviricetes</taxon>
        <taxon>Chimalliviridae</taxon>
        <taxon>Phabiovirus</taxon>
        <taxon>Phabiovirus phabio</taxon>
    </lineage>
</organism>
<dbReference type="SUPFAM" id="SSF51283">
    <property type="entry name" value="dUTPase-like"/>
    <property type="match status" value="1"/>
</dbReference>
<accession>A0A1Y0SUD9</accession>
<dbReference type="CDD" id="cd07557">
    <property type="entry name" value="trimeric_dUTPase"/>
    <property type="match status" value="1"/>
</dbReference>
<dbReference type="PANTHER" id="PTHR42680">
    <property type="entry name" value="DCTP DEAMINASE"/>
    <property type="match status" value="1"/>
</dbReference>
<dbReference type="GO" id="GO:0006229">
    <property type="term" value="P:dUTP biosynthetic process"/>
    <property type="evidence" value="ECO:0007669"/>
    <property type="project" value="InterPro"/>
</dbReference>
<dbReference type="InterPro" id="IPR011962">
    <property type="entry name" value="dCTP_deaminase"/>
</dbReference>